<feature type="transmembrane region" description="Helical" evidence="2">
    <location>
        <begin position="60"/>
        <end position="78"/>
    </location>
</feature>
<feature type="transmembrane region" description="Helical" evidence="2">
    <location>
        <begin position="164"/>
        <end position="190"/>
    </location>
</feature>
<name>A0A0D7ANH9_9AGAR</name>
<feature type="transmembrane region" description="Helical" evidence="2">
    <location>
        <begin position="98"/>
        <end position="122"/>
    </location>
</feature>
<feature type="compositionally biased region" description="Polar residues" evidence="1">
    <location>
        <begin position="1023"/>
        <end position="1036"/>
    </location>
</feature>
<feature type="compositionally biased region" description="Polar residues" evidence="1">
    <location>
        <begin position="671"/>
        <end position="681"/>
    </location>
</feature>
<evidence type="ECO:0000313" key="4">
    <source>
        <dbReference type="Proteomes" id="UP000054144"/>
    </source>
</evidence>
<feature type="compositionally biased region" description="Polar residues" evidence="1">
    <location>
        <begin position="579"/>
        <end position="594"/>
    </location>
</feature>
<evidence type="ECO:0000313" key="3">
    <source>
        <dbReference type="EMBL" id="KIY52333.1"/>
    </source>
</evidence>
<feature type="transmembrane region" description="Helical" evidence="2">
    <location>
        <begin position="418"/>
        <end position="441"/>
    </location>
</feature>
<feature type="region of interest" description="Disordered" evidence="1">
    <location>
        <begin position="1021"/>
        <end position="1044"/>
    </location>
</feature>
<organism evidence="3 4">
    <name type="scientific">Fistulina hepatica ATCC 64428</name>
    <dbReference type="NCBI Taxonomy" id="1128425"/>
    <lineage>
        <taxon>Eukaryota</taxon>
        <taxon>Fungi</taxon>
        <taxon>Dikarya</taxon>
        <taxon>Basidiomycota</taxon>
        <taxon>Agaricomycotina</taxon>
        <taxon>Agaricomycetes</taxon>
        <taxon>Agaricomycetidae</taxon>
        <taxon>Agaricales</taxon>
        <taxon>Fistulinaceae</taxon>
        <taxon>Fistulina</taxon>
    </lineage>
</organism>
<reference evidence="3 4" key="1">
    <citation type="journal article" date="2015" name="Fungal Genet. Biol.">
        <title>Evolution of novel wood decay mechanisms in Agaricales revealed by the genome sequences of Fistulina hepatica and Cylindrobasidium torrendii.</title>
        <authorList>
            <person name="Floudas D."/>
            <person name="Held B.W."/>
            <person name="Riley R."/>
            <person name="Nagy L.G."/>
            <person name="Koehler G."/>
            <person name="Ransdell A.S."/>
            <person name="Younus H."/>
            <person name="Chow J."/>
            <person name="Chiniquy J."/>
            <person name="Lipzen A."/>
            <person name="Tritt A."/>
            <person name="Sun H."/>
            <person name="Haridas S."/>
            <person name="LaButti K."/>
            <person name="Ohm R.A."/>
            <person name="Kues U."/>
            <person name="Blanchette R.A."/>
            <person name="Grigoriev I.V."/>
            <person name="Minto R.E."/>
            <person name="Hibbett D.S."/>
        </authorList>
    </citation>
    <scope>NUCLEOTIDE SEQUENCE [LARGE SCALE GENOMIC DNA]</scope>
    <source>
        <strain evidence="3 4">ATCC 64428</strain>
    </source>
</reference>
<keyword evidence="2" id="KW-1133">Transmembrane helix</keyword>
<dbReference type="EMBL" id="KN881644">
    <property type="protein sequence ID" value="KIY52333.1"/>
    <property type="molecule type" value="Genomic_DNA"/>
</dbReference>
<accession>A0A0D7ANH9</accession>
<keyword evidence="4" id="KW-1185">Reference proteome</keyword>
<dbReference type="AlphaFoldDB" id="A0A0D7ANH9"/>
<keyword evidence="2" id="KW-0812">Transmembrane</keyword>
<feature type="transmembrane region" description="Helical" evidence="2">
    <location>
        <begin position="134"/>
        <end position="158"/>
    </location>
</feature>
<dbReference type="Proteomes" id="UP000054144">
    <property type="component" value="Unassembled WGS sequence"/>
</dbReference>
<gene>
    <name evidence="3" type="ORF">FISHEDRAFT_35514</name>
</gene>
<proteinExistence type="predicted"/>
<keyword evidence="2" id="KW-0472">Membrane</keyword>
<dbReference type="OrthoDB" id="2529242at2759"/>
<sequence length="1158" mass="124347">MFPFVVSLALAFFSFICSAFVILRILIPILPPHPFSRRVAPAEFGLPNYRSLSVASKSHLWLAALEIISVAVFMWEVVSEYVGGPIDYAITQNAGSSVRLWLALTLRQACLLIVVGIALLHVRLAKRVSFGSRHWILVGPLALLVITSTALAGVLTAAGIQSLFIGLVAYSSGVASLTTIVFVCLIVTLFNIKRNLSSVDVDVDPWPPVRTAEDKPRPSFTTDEVDAIRDGASWITSTAGSRPPSVSAWSFSTHQDSGRSQNGHNTSVHPKSSFWFGSSTPPDAPPVPPLPSPYGPISPTSATLQEFDPFRRDMPTPPPDAERRYMRGRLGSQDSWLTSSAGTRPTMTAWSFPATRQCSSSSSETNASVFDLNADLLPSPLARPSTPALSTAQVLGGYGYTGQEDIEKANKARASVNVSVLGTVSWLVMIWIPVALSLPYLCIVSQNTSSTIASILLPVSVCISSPLLVLNIIIGAPIPIPVGLFDARTDLPAPAMSGSTLPGGSNHPYKFSCASTSATVVEGRRSGDVWIEKGEAVDGKGKLGRAIEMMNPRPKLSVLPPEETNDESFPPVPIRMDDSSLQDNSNVASETSAQFGRLRKESKASSHLSGQDLATQILLAQRHYSAVAKTYLFSGPSDDKRVSVHENMAVATGAEATDTISKPSSHLRARSVTSVNGPGTPTTNVFMTNPVSPSPPPPFPLPPTPPSVRAARLAQMKHKKSFSSGFTFGPVDDMNEIDALTAGVLPLLVPGLTVGKDMKIKDEALIYPSLRKRQSRLEEFGMDIPSPDLHSTPARRPQARRRTSGSGHKRNHYSLPSLGLGKDGSHSLTHWSADINRAIVSKVGQYTSMPSNIDFGRRNTVFGSESIPNTVPHPHLTALDENKEAGGFSNQGAKLSRNMSTRSLGLTPDVPHNVTQLTKYGRPYTSSIASTPTLFEFEGDQELDLMNASPPQAESTPHNSVAPPWPCECIPPLPTRAADSLVSSSRQSSVVYIRSDDMAARVQPDTPPKTAFGAVKALMNKPSFKQRQSSHMNESSPPLAGRSQRRGLRPLSLLQDRNINAVDGENANAMIRVRPLAVGKKVRRPVGRNGENAAPSGSDAGISAKAKARGLKPLQLGKRDQLGPARFDTNQSCAALRENENLPNVVVRPPSDAIGYGY</sequence>
<evidence type="ECO:0000256" key="1">
    <source>
        <dbReference type="SAM" id="MobiDB-lite"/>
    </source>
</evidence>
<feature type="compositionally biased region" description="Basic residues" evidence="1">
    <location>
        <begin position="797"/>
        <end position="812"/>
    </location>
</feature>
<feature type="region of interest" description="Disordered" evidence="1">
    <location>
        <begin position="237"/>
        <end position="287"/>
    </location>
</feature>
<feature type="compositionally biased region" description="Polar residues" evidence="1">
    <location>
        <begin position="247"/>
        <end position="270"/>
    </location>
</feature>
<evidence type="ECO:0000256" key="2">
    <source>
        <dbReference type="SAM" id="Phobius"/>
    </source>
</evidence>
<feature type="region of interest" description="Disordered" evidence="1">
    <location>
        <begin position="656"/>
        <end position="681"/>
    </location>
</feature>
<feature type="region of interest" description="Disordered" evidence="1">
    <location>
        <begin position="577"/>
        <end position="609"/>
    </location>
</feature>
<protein>
    <submittedName>
        <fullName evidence="3">Uncharacterized protein</fullName>
    </submittedName>
</protein>
<feature type="region of interest" description="Disordered" evidence="1">
    <location>
        <begin position="782"/>
        <end position="819"/>
    </location>
</feature>
<feature type="transmembrane region" description="Helical" evidence="2">
    <location>
        <begin position="6"/>
        <end position="27"/>
    </location>
</feature>